<keyword evidence="1" id="KW-1133">Transmembrane helix</keyword>
<dbReference type="AlphaFoldDB" id="A0A1F5TPY3"/>
<evidence type="ECO:0000256" key="1">
    <source>
        <dbReference type="SAM" id="Phobius"/>
    </source>
</evidence>
<comment type="caution">
    <text evidence="2">The sequence shown here is derived from an EMBL/GenBank/DDBJ whole genome shotgun (WGS) entry which is preliminary data.</text>
</comment>
<gene>
    <name evidence="2" type="ORF">A2477_03685</name>
</gene>
<dbReference type="EMBL" id="MFGL01000014">
    <property type="protein sequence ID" value="OGF40854.1"/>
    <property type="molecule type" value="Genomic_DNA"/>
</dbReference>
<proteinExistence type="predicted"/>
<name>A0A1F5TPY3_9BACT</name>
<accession>A0A1F5TPY3</accession>
<evidence type="ECO:0000313" key="3">
    <source>
        <dbReference type="Proteomes" id="UP000177939"/>
    </source>
</evidence>
<feature type="transmembrane region" description="Helical" evidence="1">
    <location>
        <begin position="21"/>
        <end position="41"/>
    </location>
</feature>
<reference evidence="2 3" key="1">
    <citation type="journal article" date="2016" name="Nat. Commun.">
        <title>Thousands of microbial genomes shed light on interconnected biogeochemical processes in an aquifer system.</title>
        <authorList>
            <person name="Anantharaman K."/>
            <person name="Brown C.T."/>
            <person name="Hug L.A."/>
            <person name="Sharon I."/>
            <person name="Castelle C.J."/>
            <person name="Probst A.J."/>
            <person name="Thomas B.C."/>
            <person name="Singh A."/>
            <person name="Wilkins M.J."/>
            <person name="Karaoz U."/>
            <person name="Brodie E.L."/>
            <person name="Williams K.H."/>
            <person name="Hubbard S.S."/>
            <person name="Banfield J.F."/>
        </authorList>
    </citation>
    <scope>NUCLEOTIDE SEQUENCE [LARGE SCALE GENOMIC DNA]</scope>
</reference>
<evidence type="ECO:0000313" key="2">
    <source>
        <dbReference type="EMBL" id="OGF40854.1"/>
    </source>
</evidence>
<dbReference type="Proteomes" id="UP000177939">
    <property type="component" value="Unassembled WGS sequence"/>
</dbReference>
<organism evidence="2 3">
    <name type="scientific">Candidatus Falkowbacteria bacterium RIFOXYC2_FULL_47_12</name>
    <dbReference type="NCBI Taxonomy" id="1798004"/>
    <lineage>
        <taxon>Bacteria</taxon>
        <taxon>Candidatus Falkowiibacteriota</taxon>
    </lineage>
</organism>
<protein>
    <submittedName>
        <fullName evidence="2">Uncharacterized protein</fullName>
    </submittedName>
</protein>
<keyword evidence="1" id="KW-0812">Transmembrane</keyword>
<keyword evidence="1" id="KW-0472">Membrane</keyword>
<sequence>MIWNKSNDKQKKRKESDSFKGVGLLLLIFIAIFSWLAWFTIAKENTAAQAQTLLETGAGDGIAVRIMPNAEHVSPLEWYKKNIKQQGSPSRLLVDGYDALQEGRTVYVNTGNVVGDKLYTNIHIISYTQDASSDTKEIFNQLLNNWTFNTNIIADSQADFCLQIANNDRDPAGKKCYTDAQCGKNSGLYCNSLKARVTRDVRRLADLKEITTALDSYQAKNKDYPKLAAGSYLANKSISVWPSWQQTLGKELGKTLPTDPINKLVGCSGGYDSVTCWDEKNKKFNGTVPGGLPQGSHAYAYQYSKYANGQVEGKICALMESVVAINMVGGQACAGSNFNPIDSNIIISSLIIESITSGEQIIDGLTIEKAP</sequence>